<dbReference type="EMBL" id="JDVG02000661">
    <property type="protein sequence ID" value="KFB70704.1"/>
    <property type="molecule type" value="Genomic_DNA"/>
</dbReference>
<dbReference type="AntiFam" id="ANF00180">
    <property type="entry name" value="Shadow ORF (opposite PGK1)"/>
</dbReference>
<organism evidence="1 2">
    <name type="scientific">Candidatus Accumulibacter phosphatis</name>
    <dbReference type="NCBI Taxonomy" id="327160"/>
    <lineage>
        <taxon>Bacteria</taxon>
        <taxon>Pseudomonadati</taxon>
        <taxon>Pseudomonadota</taxon>
        <taxon>Betaproteobacteria</taxon>
        <taxon>Candidatus Accumulibacter</taxon>
    </lineage>
</organism>
<evidence type="ECO:0000313" key="2">
    <source>
        <dbReference type="Proteomes" id="UP000020077"/>
    </source>
</evidence>
<sequence length="199" mass="21479">MGGAKGIVDVDVGEPGQRSAEGLDVFRIGLDLGNRAIGAGDGALTLFFEMEAKVFEQDDFTRLDRGAGGLDFRANAIGQELHLASEQPRESGGHRRKTVLRHDLAVGTTKVRHENDGCTMVQSILDRRQGRLDPLGIGDGAGGLVLRDVEIDANQRAFAFEGEIFDEQFGHDFLDSEWVLKKAGCGKKRQAELDGSKAG</sequence>
<dbReference type="Proteomes" id="UP000020077">
    <property type="component" value="Unassembled WGS sequence"/>
</dbReference>
<comment type="caution">
    <text evidence="1">The sequence shown here is derived from an EMBL/GenBank/DDBJ whole genome shotgun (WGS) entry which is preliminary data.</text>
</comment>
<proteinExistence type="predicted"/>
<protein>
    <submittedName>
        <fullName evidence="1">Uncharacterized protein</fullName>
    </submittedName>
</protein>
<gene>
    <name evidence="1" type="ORF">AW09_004194</name>
</gene>
<accession>A0A080M0E7</accession>
<name>A0A080M0E7_9PROT</name>
<dbReference type="AlphaFoldDB" id="A0A080M0E7"/>
<reference evidence="1 2" key="1">
    <citation type="submission" date="2014-02" db="EMBL/GenBank/DDBJ databases">
        <title>Expanding our view of genomic diversity in Candidatus Accumulibacter clades.</title>
        <authorList>
            <person name="Skennerton C.T."/>
            <person name="Barr J.J."/>
            <person name="Slater F.R."/>
            <person name="Bond P.L."/>
            <person name="Tyson G.W."/>
        </authorList>
    </citation>
    <scope>NUCLEOTIDE SEQUENCE [LARGE SCALE GENOMIC DNA]</scope>
    <source>
        <strain evidence="2">BA-91</strain>
    </source>
</reference>
<evidence type="ECO:0000313" key="1">
    <source>
        <dbReference type="EMBL" id="KFB70704.1"/>
    </source>
</evidence>